<evidence type="ECO:0000256" key="1">
    <source>
        <dbReference type="ARBA" id="ARBA00001965"/>
    </source>
</evidence>
<dbReference type="Gene3D" id="2.60.130.10">
    <property type="entry name" value="Aromatic compound dioxygenase"/>
    <property type="match status" value="1"/>
</dbReference>
<dbReference type="GO" id="GO:0051213">
    <property type="term" value="F:dioxygenase activity"/>
    <property type="evidence" value="ECO:0007669"/>
    <property type="project" value="UniProtKB-KW"/>
</dbReference>
<name>A0ABR1F4X7_9ASCO</name>
<dbReference type="InterPro" id="IPR015889">
    <property type="entry name" value="Intradiol_dOase_core"/>
</dbReference>
<accession>A0ABR1F4X7</accession>
<keyword evidence="6" id="KW-0408">Iron</keyword>
<evidence type="ECO:0000256" key="6">
    <source>
        <dbReference type="ARBA" id="ARBA00023004"/>
    </source>
</evidence>
<protein>
    <submittedName>
        <fullName evidence="8">Hydroxyquinol 1,2 dioxygenase</fullName>
    </submittedName>
</protein>
<evidence type="ECO:0000313" key="8">
    <source>
        <dbReference type="EMBL" id="KAK7204889.1"/>
    </source>
</evidence>
<dbReference type="InterPro" id="IPR007535">
    <property type="entry name" value="Catechol_dOase_N"/>
</dbReference>
<evidence type="ECO:0000256" key="2">
    <source>
        <dbReference type="ARBA" id="ARBA00007825"/>
    </source>
</evidence>
<comment type="cofactor">
    <cofactor evidence="1">
        <name>Fe(3+)</name>
        <dbReference type="ChEBI" id="CHEBI:29034"/>
    </cofactor>
</comment>
<comment type="similarity">
    <text evidence="2">Belongs to the intradiol ring-cleavage dioxygenase family.</text>
</comment>
<evidence type="ECO:0000256" key="3">
    <source>
        <dbReference type="ARBA" id="ARBA00022723"/>
    </source>
</evidence>
<evidence type="ECO:0000256" key="5">
    <source>
        <dbReference type="ARBA" id="ARBA00023002"/>
    </source>
</evidence>
<dbReference type="GeneID" id="90038429"/>
<dbReference type="Pfam" id="PF04444">
    <property type="entry name" value="Dioxygenase_N"/>
    <property type="match status" value="1"/>
</dbReference>
<dbReference type="SUPFAM" id="SSF49482">
    <property type="entry name" value="Aromatic compound dioxygenase"/>
    <property type="match status" value="1"/>
</dbReference>
<organism evidence="8 9">
    <name type="scientific">Myxozyma melibiosi</name>
    <dbReference type="NCBI Taxonomy" id="54550"/>
    <lineage>
        <taxon>Eukaryota</taxon>
        <taxon>Fungi</taxon>
        <taxon>Dikarya</taxon>
        <taxon>Ascomycota</taxon>
        <taxon>Saccharomycotina</taxon>
        <taxon>Lipomycetes</taxon>
        <taxon>Lipomycetales</taxon>
        <taxon>Lipomycetaceae</taxon>
        <taxon>Myxozyma</taxon>
    </lineage>
</organism>
<keyword evidence="5" id="KW-0560">Oxidoreductase</keyword>
<sequence>MPSQTLDPYTASVINATGPKTEPRTRQLFASMISHIHDFIRENKVTVDEWMLSVDLINRIGQMSDERRNEGILVMDVLGVESLVDAITFDVEHEEPAAGADSAGLTKSCIIGPFYRENSPVYKNGESIIQKELPGGDTAVVGGYVRSSDGSPIEGAKVEVWHTAPNGLYEQQDPDQPDYNLRGTFYTDKNGFYEFIGLRPTSYPIPFDGPAGDILQLLDRHPYRPGHIHFLVSAPGHRRLITQIFDARDEYVENDSVFAVKNELVVNFEACKDDRAAYQVQYDVTLPSEEFLASKVKK</sequence>
<evidence type="ECO:0000259" key="7">
    <source>
        <dbReference type="PROSITE" id="PS00083"/>
    </source>
</evidence>
<dbReference type="PANTHER" id="PTHR33711">
    <property type="entry name" value="DIOXYGENASE, PUTATIVE (AFU_ORTHOLOGUE AFUA_2G02910)-RELATED"/>
    <property type="match status" value="1"/>
</dbReference>
<dbReference type="Pfam" id="PF00775">
    <property type="entry name" value="Dioxygenase_C"/>
    <property type="match status" value="1"/>
</dbReference>
<keyword evidence="9" id="KW-1185">Reference proteome</keyword>
<feature type="domain" description="Intradiol ring-cleavage dioxygenases" evidence="7">
    <location>
        <begin position="141"/>
        <end position="169"/>
    </location>
</feature>
<evidence type="ECO:0000313" key="9">
    <source>
        <dbReference type="Proteomes" id="UP001498771"/>
    </source>
</evidence>
<dbReference type="Proteomes" id="UP001498771">
    <property type="component" value="Unassembled WGS sequence"/>
</dbReference>
<reference evidence="8 9" key="1">
    <citation type="submission" date="2024-03" db="EMBL/GenBank/DDBJ databases">
        <title>Genome-scale model development and genomic sequencing of the oleaginous clade Lipomyces.</title>
        <authorList>
            <consortium name="Lawrence Berkeley National Laboratory"/>
            <person name="Czajka J.J."/>
            <person name="Han Y."/>
            <person name="Kim J."/>
            <person name="Mondo S.J."/>
            <person name="Hofstad B.A."/>
            <person name="Robles A."/>
            <person name="Haridas S."/>
            <person name="Riley R."/>
            <person name="LaButti K."/>
            <person name="Pangilinan J."/>
            <person name="Andreopoulos W."/>
            <person name="Lipzen A."/>
            <person name="Yan J."/>
            <person name="Wang M."/>
            <person name="Ng V."/>
            <person name="Grigoriev I.V."/>
            <person name="Spatafora J.W."/>
            <person name="Magnuson J.K."/>
            <person name="Baker S.E."/>
            <person name="Pomraning K.R."/>
        </authorList>
    </citation>
    <scope>NUCLEOTIDE SEQUENCE [LARGE SCALE GENOMIC DNA]</scope>
    <source>
        <strain evidence="8 9">Phaff 52-87</strain>
    </source>
</reference>
<dbReference type="EMBL" id="JBBJBU010000007">
    <property type="protein sequence ID" value="KAK7204889.1"/>
    <property type="molecule type" value="Genomic_DNA"/>
</dbReference>
<dbReference type="InterPro" id="IPR050770">
    <property type="entry name" value="Intradiol_RC_Dioxygenase"/>
</dbReference>
<keyword evidence="3" id="KW-0479">Metal-binding</keyword>
<dbReference type="RefSeq" id="XP_064767922.1">
    <property type="nucleotide sequence ID" value="XM_064912917.1"/>
</dbReference>
<dbReference type="PANTHER" id="PTHR33711:SF7">
    <property type="entry name" value="INTRADIOL RING-CLEAVAGE DIOXYGENASES DOMAIN-CONTAINING PROTEIN-RELATED"/>
    <property type="match status" value="1"/>
</dbReference>
<keyword evidence="4 8" id="KW-0223">Dioxygenase</keyword>
<dbReference type="PROSITE" id="PS00083">
    <property type="entry name" value="INTRADIOL_DIOXYGENAS"/>
    <property type="match status" value="1"/>
</dbReference>
<gene>
    <name evidence="8" type="ORF">BZA70DRAFT_280257</name>
</gene>
<proteinExistence type="inferred from homology"/>
<comment type="caution">
    <text evidence="8">The sequence shown here is derived from an EMBL/GenBank/DDBJ whole genome shotgun (WGS) entry which is preliminary data.</text>
</comment>
<dbReference type="InterPro" id="IPR000627">
    <property type="entry name" value="Intradiol_dOase_C"/>
</dbReference>
<evidence type="ECO:0000256" key="4">
    <source>
        <dbReference type="ARBA" id="ARBA00022964"/>
    </source>
</evidence>